<dbReference type="Gene3D" id="3.60.10.10">
    <property type="entry name" value="Endonuclease/exonuclease/phosphatase"/>
    <property type="match status" value="1"/>
</dbReference>
<reference evidence="2 3" key="1">
    <citation type="journal article" date="2018" name="PLoS Genet.">
        <title>Population sequencing reveals clonal diversity and ancestral inbreeding in the grapevine cultivar Chardonnay.</title>
        <authorList>
            <person name="Roach M.J."/>
            <person name="Johnson D.L."/>
            <person name="Bohlmann J."/>
            <person name="van Vuuren H.J."/>
            <person name="Jones S.J."/>
            <person name="Pretorius I.S."/>
            <person name="Schmidt S.A."/>
            <person name="Borneman A.R."/>
        </authorList>
    </citation>
    <scope>NUCLEOTIDE SEQUENCE [LARGE SCALE GENOMIC DNA]</scope>
    <source>
        <strain evidence="3">cv. Chardonnay</strain>
        <tissue evidence="2">Leaf</tissue>
    </source>
</reference>
<dbReference type="SUPFAM" id="SSF56672">
    <property type="entry name" value="DNA/RNA polymerases"/>
    <property type="match status" value="1"/>
</dbReference>
<sequence>MDCPPGKWLKWIWFGGLGPACFSMKIISWNVRGLGSSNKRRVIKDFLRLEKPDVVMIQETKKEKCDRRLVGSVWTVRNKDWDFLPACGASVYGPNSPSLRKDFWVELYDICGLTFPLWCVGGDFNVIRRSSEKLGGSRLTSSMRDFDSFISESELLDPPLRNASFTWSNMQESPVCKRLDRFLYSNEWGQLFPQGTQETLIRRTSDHWPIALDTNPFTWGPTPFRFENMWLQHPSFKENFRNWWRGFQGNGWEGHKFMRRLQFVKAKAKEWNKLSFGVLNEKKKSILKDLANLDAIEQDGGLTSELLGQRALRKGELEDLILREEIHWRQKARVKWVKEGDCNSKFFHKVANGRRNRKYIKSLENETGLVLNNAMSITEEILLYFEKLYANPIGESWSIEGLDWSPISEESAISLVAPFTEEEISKAIFKMDRDKAPGPDGFTIAVFQDCWDVIKEDLVRVFAEFHRSGVINQSTNASFIVLLPKKSTTKKISDFRPISLITSLYKIIAKVLSGRLRGVLHETIHSTQGAFVQGRQIMDAVLIANEIVDERRRSGEEGVVFKIDFEKAYDHVRWDFLDQVLEKKGFSPKWRKWMNGCLSSVSYAVLVNGSAKGWVKASRGLRQGDPLSPFLFTLVADVLSRMLVRAEERNMLEGFRVGRNRTRVSHLQFADDTIFFSNTREEDLQTLKSLLLAFGHISGLKVNLDKSNIYGINLDHAHMSRLAETLGCKASGWPILYLGLPLGGNPRAGGFWDPVIERISRRLDGWQKAYLSFGGRITLIHSCLTHMPCYYLSLFKLPASVAAKIERLQRDFLWSGIGEGKKDHLVRWDVVCNPKERGGLGFGNISLRNLALLGKWLWRYPREGSALWHQVILSIYGSHSNGWDANTIVRWSHRCPWKAISQVFQEFSSFTRFVVGNGERIRFWEDLCSWSYSPFLWNLNFRRNLSDSEIEDLEGLMRSLDGVHLSPSVPDARSWPLSSSGLFSVKSFFLALSQFFGPPQVFPSKFVWNSQIPFKVQSFIWLVAHKKVNTNDMLQVRRPYKALSPDICILCMKHGESADHIFLHCSLTIGLWHRLFQLAKMDWVPPRSILDMMYIKFNGFGSSKRGIALWQAANIALIRIVWRERNARIFEDKARNSEALWDSIVYLASLWAYCSKVFKGTPLNALLFDWIAVCTP</sequence>
<dbReference type="Proteomes" id="UP000288805">
    <property type="component" value="Unassembled WGS sequence"/>
</dbReference>
<dbReference type="Pfam" id="PF13966">
    <property type="entry name" value="zf-RVT"/>
    <property type="match status" value="1"/>
</dbReference>
<dbReference type="PROSITE" id="PS50878">
    <property type="entry name" value="RT_POL"/>
    <property type="match status" value="1"/>
</dbReference>
<dbReference type="PANTHER" id="PTHR33116">
    <property type="entry name" value="REVERSE TRANSCRIPTASE ZINC-BINDING DOMAIN-CONTAINING PROTEIN-RELATED-RELATED"/>
    <property type="match status" value="1"/>
</dbReference>
<gene>
    <name evidence="2" type="primary">YTX2_525</name>
    <name evidence="2" type="ORF">CK203_000170</name>
</gene>
<evidence type="ECO:0000313" key="3">
    <source>
        <dbReference type="Proteomes" id="UP000288805"/>
    </source>
</evidence>
<dbReference type="InterPro" id="IPR020847">
    <property type="entry name" value="AP_endonuclease_F1_BS"/>
</dbReference>
<evidence type="ECO:0000313" key="2">
    <source>
        <dbReference type="EMBL" id="RVX23556.1"/>
    </source>
</evidence>
<organism evidence="2 3">
    <name type="scientific">Vitis vinifera</name>
    <name type="common">Grape</name>
    <dbReference type="NCBI Taxonomy" id="29760"/>
    <lineage>
        <taxon>Eukaryota</taxon>
        <taxon>Viridiplantae</taxon>
        <taxon>Streptophyta</taxon>
        <taxon>Embryophyta</taxon>
        <taxon>Tracheophyta</taxon>
        <taxon>Spermatophyta</taxon>
        <taxon>Magnoliopsida</taxon>
        <taxon>eudicotyledons</taxon>
        <taxon>Gunneridae</taxon>
        <taxon>Pentapetalae</taxon>
        <taxon>rosids</taxon>
        <taxon>Vitales</taxon>
        <taxon>Vitaceae</taxon>
        <taxon>Viteae</taxon>
        <taxon>Vitis</taxon>
    </lineage>
</organism>
<dbReference type="SUPFAM" id="SSF56219">
    <property type="entry name" value="DNase I-like"/>
    <property type="match status" value="1"/>
</dbReference>
<protein>
    <submittedName>
        <fullName evidence="2">Transposon TX1 uncharacterized 149 kDa protein</fullName>
    </submittedName>
</protein>
<dbReference type="PANTHER" id="PTHR33116:SF78">
    <property type="entry name" value="OS12G0587133 PROTEIN"/>
    <property type="match status" value="1"/>
</dbReference>
<dbReference type="EMBL" id="QGNW01000001">
    <property type="protein sequence ID" value="RVX23556.1"/>
    <property type="molecule type" value="Genomic_DNA"/>
</dbReference>
<dbReference type="InterPro" id="IPR036691">
    <property type="entry name" value="Endo/exonu/phosph_ase_sf"/>
</dbReference>
<dbReference type="InterPro" id="IPR000477">
    <property type="entry name" value="RT_dom"/>
</dbReference>
<dbReference type="Pfam" id="PF03372">
    <property type="entry name" value="Exo_endo_phos"/>
    <property type="match status" value="1"/>
</dbReference>
<dbReference type="GO" id="GO:0004519">
    <property type="term" value="F:endonuclease activity"/>
    <property type="evidence" value="ECO:0007669"/>
    <property type="project" value="InterPro"/>
</dbReference>
<dbReference type="InterPro" id="IPR026960">
    <property type="entry name" value="RVT-Znf"/>
</dbReference>
<dbReference type="InterPro" id="IPR043502">
    <property type="entry name" value="DNA/RNA_pol_sf"/>
</dbReference>
<evidence type="ECO:0000259" key="1">
    <source>
        <dbReference type="PROSITE" id="PS50878"/>
    </source>
</evidence>
<name>A0A438KQT0_VITVI</name>
<proteinExistence type="predicted"/>
<comment type="caution">
    <text evidence="2">The sequence shown here is derived from an EMBL/GenBank/DDBJ whole genome shotgun (WGS) entry which is preliminary data.</text>
</comment>
<dbReference type="AlphaFoldDB" id="A0A438KQT0"/>
<accession>A0A438KQT0</accession>
<dbReference type="PROSITE" id="PS00726">
    <property type="entry name" value="AP_NUCLEASE_F1_1"/>
    <property type="match status" value="1"/>
</dbReference>
<dbReference type="GO" id="GO:0006281">
    <property type="term" value="P:DNA repair"/>
    <property type="evidence" value="ECO:0007669"/>
    <property type="project" value="InterPro"/>
</dbReference>
<dbReference type="CDD" id="cd01650">
    <property type="entry name" value="RT_nLTR_like"/>
    <property type="match status" value="1"/>
</dbReference>
<dbReference type="InterPro" id="IPR005135">
    <property type="entry name" value="Endo/exonuclease/phosphatase"/>
</dbReference>
<dbReference type="Pfam" id="PF00078">
    <property type="entry name" value="RVT_1"/>
    <property type="match status" value="1"/>
</dbReference>
<dbReference type="GO" id="GO:0003677">
    <property type="term" value="F:DNA binding"/>
    <property type="evidence" value="ECO:0007669"/>
    <property type="project" value="InterPro"/>
</dbReference>
<feature type="domain" description="Reverse transcriptase" evidence="1">
    <location>
        <begin position="464"/>
        <end position="742"/>
    </location>
</feature>